<reference evidence="1" key="1">
    <citation type="submission" date="2024-09" db="EMBL/GenBank/DDBJ databases">
        <title>Black Yeasts Isolated from many extreme environments.</title>
        <authorList>
            <person name="Coleine C."/>
            <person name="Stajich J.E."/>
            <person name="Selbmann L."/>
        </authorList>
    </citation>
    <scope>NUCLEOTIDE SEQUENCE</scope>
    <source>
        <strain evidence="1">CCFEE 5737</strain>
    </source>
</reference>
<dbReference type="Proteomes" id="UP001186974">
    <property type="component" value="Unassembled WGS sequence"/>
</dbReference>
<evidence type="ECO:0000313" key="1">
    <source>
        <dbReference type="EMBL" id="KAK3080522.1"/>
    </source>
</evidence>
<name>A0ACC3DUZ4_9PEZI</name>
<sequence length="77" mass="8543">MPQNRAAAGSTLLLDAECLWICVQHLPIRHAVLYVATADNGLWICTELASTQQQQQQQQQLYGFRDLQKSSAAEATV</sequence>
<gene>
    <name evidence="1" type="ORF">LTS18_000556</name>
</gene>
<keyword evidence="2" id="KW-1185">Reference proteome</keyword>
<dbReference type="EMBL" id="JAWDJW010000524">
    <property type="protein sequence ID" value="KAK3080522.1"/>
    <property type="molecule type" value="Genomic_DNA"/>
</dbReference>
<proteinExistence type="predicted"/>
<protein>
    <submittedName>
        <fullName evidence="1">Uncharacterized protein</fullName>
    </submittedName>
</protein>
<feature type="non-terminal residue" evidence="1">
    <location>
        <position position="77"/>
    </location>
</feature>
<organism evidence="1 2">
    <name type="scientific">Coniosporium uncinatum</name>
    <dbReference type="NCBI Taxonomy" id="93489"/>
    <lineage>
        <taxon>Eukaryota</taxon>
        <taxon>Fungi</taxon>
        <taxon>Dikarya</taxon>
        <taxon>Ascomycota</taxon>
        <taxon>Pezizomycotina</taxon>
        <taxon>Dothideomycetes</taxon>
        <taxon>Dothideomycetes incertae sedis</taxon>
        <taxon>Coniosporium</taxon>
    </lineage>
</organism>
<comment type="caution">
    <text evidence="1">The sequence shown here is derived from an EMBL/GenBank/DDBJ whole genome shotgun (WGS) entry which is preliminary data.</text>
</comment>
<evidence type="ECO:0000313" key="2">
    <source>
        <dbReference type="Proteomes" id="UP001186974"/>
    </source>
</evidence>
<accession>A0ACC3DUZ4</accession>